<keyword evidence="1" id="KW-0805">Transcription regulation</keyword>
<protein>
    <submittedName>
        <fullName evidence="6">TetR/AcrR family transcriptional regulator</fullName>
    </submittedName>
</protein>
<sequence>MRKISTFDASDAPFRAGTATKARGEARRREILDTAMSLFAEGGFNTVSLADIANDVGITQAGILHYFPNKAALLVAVLQEREARNIATREHLEADGVPPLEAYVRTLEENDATPELVRLFVILSAESTAPGHAGHEWFMERNDALMDGMTERVRATIDERKLPPGITPAVITRWLLALAHGLGAQWVLDPSAFDRAGHVRQFLELLEPYLRDPFGRDDTTPDRPTAEKDYP</sequence>
<name>A0ABU1FFS0_9MICO</name>
<dbReference type="InterPro" id="IPR036271">
    <property type="entry name" value="Tet_transcr_reg_TetR-rel_C_sf"/>
</dbReference>
<proteinExistence type="predicted"/>
<dbReference type="PANTHER" id="PTHR30055">
    <property type="entry name" value="HTH-TYPE TRANSCRIPTIONAL REGULATOR RUTR"/>
    <property type="match status" value="1"/>
</dbReference>
<evidence type="ECO:0000313" key="7">
    <source>
        <dbReference type="Proteomes" id="UP001260072"/>
    </source>
</evidence>
<feature type="domain" description="HTH tetR-type" evidence="5">
    <location>
        <begin position="25"/>
        <end position="85"/>
    </location>
</feature>
<dbReference type="EMBL" id="JAVKGS010000001">
    <property type="protein sequence ID" value="MDR5690575.1"/>
    <property type="molecule type" value="Genomic_DNA"/>
</dbReference>
<evidence type="ECO:0000256" key="3">
    <source>
        <dbReference type="ARBA" id="ARBA00023163"/>
    </source>
</evidence>
<dbReference type="PROSITE" id="PS50977">
    <property type="entry name" value="HTH_TETR_2"/>
    <property type="match status" value="1"/>
</dbReference>
<reference evidence="7" key="1">
    <citation type="submission" date="2023-07" db="EMBL/GenBank/DDBJ databases">
        <title>Description of three actinobacteria isolated from air of manufacturing shop in a pharmaceutical factory.</title>
        <authorList>
            <person name="Zhang D.-F."/>
        </authorList>
    </citation>
    <scope>NUCLEOTIDE SEQUENCE [LARGE SCALE GENOMIC DNA]</scope>
    <source>
        <strain evidence="7">CCTCC AB 2011122</strain>
    </source>
</reference>
<dbReference type="SUPFAM" id="SSF46689">
    <property type="entry name" value="Homeodomain-like"/>
    <property type="match status" value="1"/>
</dbReference>
<dbReference type="InterPro" id="IPR001647">
    <property type="entry name" value="HTH_TetR"/>
</dbReference>
<comment type="caution">
    <text evidence="6">The sequence shown here is derived from an EMBL/GenBank/DDBJ whole genome shotgun (WGS) entry which is preliminary data.</text>
</comment>
<gene>
    <name evidence="6" type="ORF">RH861_00700</name>
</gene>
<keyword evidence="3" id="KW-0804">Transcription</keyword>
<evidence type="ECO:0000313" key="6">
    <source>
        <dbReference type="EMBL" id="MDR5690575.1"/>
    </source>
</evidence>
<keyword evidence="2 4" id="KW-0238">DNA-binding</keyword>
<dbReference type="Pfam" id="PF00440">
    <property type="entry name" value="TetR_N"/>
    <property type="match status" value="1"/>
</dbReference>
<dbReference type="PANTHER" id="PTHR30055:SF240">
    <property type="entry name" value="HTH-TYPE TRANSCRIPTIONAL REGULATOR ACRR"/>
    <property type="match status" value="1"/>
</dbReference>
<dbReference type="PRINTS" id="PR00455">
    <property type="entry name" value="HTHTETR"/>
</dbReference>
<dbReference type="InterPro" id="IPR050109">
    <property type="entry name" value="HTH-type_TetR-like_transc_reg"/>
</dbReference>
<dbReference type="Proteomes" id="UP001260072">
    <property type="component" value="Unassembled WGS sequence"/>
</dbReference>
<evidence type="ECO:0000256" key="1">
    <source>
        <dbReference type="ARBA" id="ARBA00023015"/>
    </source>
</evidence>
<dbReference type="InterPro" id="IPR009057">
    <property type="entry name" value="Homeodomain-like_sf"/>
</dbReference>
<dbReference type="Gene3D" id="1.10.357.10">
    <property type="entry name" value="Tetracycline Repressor, domain 2"/>
    <property type="match status" value="1"/>
</dbReference>
<evidence type="ECO:0000256" key="4">
    <source>
        <dbReference type="PROSITE-ProRule" id="PRU00335"/>
    </source>
</evidence>
<evidence type="ECO:0000256" key="2">
    <source>
        <dbReference type="ARBA" id="ARBA00023125"/>
    </source>
</evidence>
<keyword evidence="7" id="KW-1185">Reference proteome</keyword>
<evidence type="ECO:0000259" key="5">
    <source>
        <dbReference type="PROSITE" id="PS50977"/>
    </source>
</evidence>
<organism evidence="6 7">
    <name type="scientific">Agromyces indicus</name>
    <dbReference type="NCBI Taxonomy" id="758919"/>
    <lineage>
        <taxon>Bacteria</taxon>
        <taxon>Bacillati</taxon>
        <taxon>Actinomycetota</taxon>
        <taxon>Actinomycetes</taxon>
        <taxon>Micrococcales</taxon>
        <taxon>Microbacteriaceae</taxon>
        <taxon>Agromyces</taxon>
    </lineage>
</organism>
<dbReference type="SUPFAM" id="SSF48498">
    <property type="entry name" value="Tetracyclin repressor-like, C-terminal domain"/>
    <property type="match status" value="1"/>
</dbReference>
<feature type="DNA-binding region" description="H-T-H motif" evidence="4">
    <location>
        <begin position="48"/>
        <end position="67"/>
    </location>
</feature>
<accession>A0ABU1FFS0</accession>
<dbReference type="RefSeq" id="WP_310519308.1">
    <property type="nucleotide sequence ID" value="NZ_BAABBS010000001.1"/>
</dbReference>